<protein>
    <submittedName>
        <fullName evidence="1">Glycosyltransferase family 4 protein</fullName>
    </submittedName>
</protein>
<dbReference type="EMBL" id="JAFFJS010000005">
    <property type="protein sequence ID" value="MBM9433874.1"/>
    <property type="molecule type" value="Genomic_DNA"/>
</dbReference>
<reference evidence="2" key="1">
    <citation type="submission" date="2021-02" db="EMBL/GenBank/DDBJ databases">
        <title>Leucobacter sp. CX169.</title>
        <authorList>
            <person name="Cheng Y."/>
        </authorList>
    </citation>
    <scope>NUCLEOTIDE SEQUENCE [LARGE SCALE GENOMIC DNA]</scope>
    <source>
        <strain evidence="2">JY899</strain>
    </source>
</reference>
<keyword evidence="2" id="KW-1185">Reference proteome</keyword>
<name>A0ABS2TKQ2_9ACTO</name>
<gene>
    <name evidence="1" type="ORF">JVW63_09235</name>
</gene>
<evidence type="ECO:0000313" key="2">
    <source>
        <dbReference type="Proteomes" id="UP000705983"/>
    </source>
</evidence>
<dbReference type="SUPFAM" id="SSF53756">
    <property type="entry name" value="UDP-Glycosyltransferase/glycogen phosphorylase"/>
    <property type="match status" value="1"/>
</dbReference>
<dbReference type="CDD" id="cd03801">
    <property type="entry name" value="GT4_PimA-like"/>
    <property type="match status" value="1"/>
</dbReference>
<dbReference type="PANTHER" id="PTHR12526:SF635">
    <property type="entry name" value="GLYCOSYL TRANSFERASE GROUP 1"/>
    <property type="match status" value="1"/>
</dbReference>
<evidence type="ECO:0000313" key="1">
    <source>
        <dbReference type="EMBL" id="MBM9433874.1"/>
    </source>
</evidence>
<accession>A0ABS2TKQ2</accession>
<proteinExistence type="predicted"/>
<dbReference type="Gene3D" id="3.40.50.2000">
    <property type="entry name" value="Glycogen Phosphorylase B"/>
    <property type="match status" value="2"/>
</dbReference>
<organism evidence="1 2">
    <name type="scientific">Flaviflexus equikiangi</name>
    <dbReference type="NCBI Taxonomy" id="2758573"/>
    <lineage>
        <taxon>Bacteria</taxon>
        <taxon>Bacillati</taxon>
        <taxon>Actinomycetota</taxon>
        <taxon>Actinomycetes</taxon>
        <taxon>Actinomycetales</taxon>
        <taxon>Actinomycetaceae</taxon>
        <taxon>Flaviflexus</taxon>
    </lineage>
</organism>
<dbReference type="Proteomes" id="UP000705983">
    <property type="component" value="Unassembled WGS sequence"/>
</dbReference>
<dbReference type="PANTHER" id="PTHR12526">
    <property type="entry name" value="GLYCOSYLTRANSFERASE"/>
    <property type="match status" value="1"/>
</dbReference>
<dbReference type="Pfam" id="PF13692">
    <property type="entry name" value="Glyco_trans_1_4"/>
    <property type="match status" value="1"/>
</dbReference>
<dbReference type="RefSeq" id="WP_187996975.1">
    <property type="nucleotide sequence ID" value="NZ_JACEXG010000005.1"/>
</dbReference>
<comment type="caution">
    <text evidence="1">The sequence shown here is derived from an EMBL/GenBank/DDBJ whole genome shotgun (WGS) entry which is preliminary data.</text>
</comment>
<sequence length="442" mass="49484">MKISIVTLDTFSAKMAGPAIRVWEMAGLLAREHEVTVLTFASADRPSDAFTLKATRVADFERDLAQPDVVIIQGYLAQTFPWLGERDFRLVIDLYDPFHLESLGVEKHRPMPDRDYALHHSVTELSAQIRMGDFFLCASEAQRNLWIGHLAALGRVNPRTYDSDGSLRNLIDVAPFGIAGPRPSQDRHGIKGNIPGIAPDDKVIIWGGGIYNWFDPLTVIGAVGRASQTDPSIRLVFLGAKHPNPDVPQMAMAVEARRRAAELGLADRHVFFLEDWVEYSDRHNYLLDADLGITAHFADIETHFSFRTRVLDYLWTGLPIVTSEGDFFGGLVEERDLGRVVPVEDEEAMAHAILDVLADPAPFSDRVLDAAEHFSWDKTLAPLVEYCREPSFAADRLDRSPAPEAVAAPRRTLRSLLSKTKESVRTSGIRHTVRRVLRYRGR</sequence>